<name>A0A507BG65_9PEZI</name>
<feature type="chain" id="PRO_5021307728" description="Spherulin-4" evidence="1">
    <location>
        <begin position="17"/>
        <end position="305"/>
    </location>
</feature>
<dbReference type="InParanoid" id="A0A507BG65"/>
<evidence type="ECO:0008006" key="4">
    <source>
        <dbReference type="Google" id="ProtNLM"/>
    </source>
</evidence>
<evidence type="ECO:0000256" key="1">
    <source>
        <dbReference type="SAM" id="SignalP"/>
    </source>
</evidence>
<proteinExistence type="predicted"/>
<dbReference type="Proteomes" id="UP000319257">
    <property type="component" value="Unassembled WGS sequence"/>
</dbReference>
<dbReference type="InterPro" id="IPR021986">
    <property type="entry name" value="Spherulin4"/>
</dbReference>
<accession>A0A507BG65</accession>
<organism evidence="2 3">
    <name type="scientific">Thyridium curvatum</name>
    <dbReference type="NCBI Taxonomy" id="1093900"/>
    <lineage>
        <taxon>Eukaryota</taxon>
        <taxon>Fungi</taxon>
        <taxon>Dikarya</taxon>
        <taxon>Ascomycota</taxon>
        <taxon>Pezizomycotina</taxon>
        <taxon>Sordariomycetes</taxon>
        <taxon>Sordariomycetidae</taxon>
        <taxon>Thyridiales</taxon>
        <taxon>Thyridiaceae</taxon>
        <taxon>Thyridium</taxon>
    </lineage>
</organism>
<keyword evidence="1" id="KW-0732">Signal</keyword>
<protein>
    <recommendedName>
        <fullName evidence="4">Spherulin-4</fullName>
    </recommendedName>
</protein>
<comment type="caution">
    <text evidence="2">The sequence shown here is derived from an EMBL/GenBank/DDBJ whole genome shotgun (WGS) entry which is preliminary data.</text>
</comment>
<feature type="signal peptide" evidence="1">
    <location>
        <begin position="1"/>
        <end position="16"/>
    </location>
</feature>
<dbReference type="PANTHER" id="PTHR35040:SF9">
    <property type="entry name" value="4-LIKE CELL SURFACE PROTEIN, PUTATIVE (AFU_ORTHOLOGUE AFUA_4G14080)-RELATED"/>
    <property type="match status" value="1"/>
</dbReference>
<dbReference type="OrthoDB" id="5342184at2759"/>
<reference evidence="2 3" key="1">
    <citation type="submission" date="2019-06" db="EMBL/GenBank/DDBJ databases">
        <title>Draft genome sequence of the filamentous fungus Phialemoniopsis curvata isolated from diesel fuel.</title>
        <authorList>
            <person name="Varaljay V.A."/>
            <person name="Lyon W.J."/>
            <person name="Crouch A.L."/>
            <person name="Drake C.E."/>
            <person name="Hollomon J.M."/>
            <person name="Nadeau L.J."/>
            <person name="Nunn H.S."/>
            <person name="Stevenson B.S."/>
            <person name="Bojanowski C.L."/>
            <person name="Crookes-Goodson W.J."/>
        </authorList>
    </citation>
    <scope>NUCLEOTIDE SEQUENCE [LARGE SCALE GENOMIC DNA]</scope>
    <source>
        <strain evidence="2 3">D216</strain>
    </source>
</reference>
<dbReference type="RefSeq" id="XP_030998010.1">
    <property type="nucleotide sequence ID" value="XM_031138303.1"/>
</dbReference>
<sequence length="305" mass="33265">MKSLLSLTLWAATAVAKTGLLIPFYEYPNDASKGDWDSLISAIDAYPNLDFYVIIDNQSGAPYEGANPPDSIKDWAQRLGQLNDPKRTNSYPIGYVYTTQSARTYADITRGIDQYANWTKATGWDGVDHDIHVEGIFFDEVDTTKLQETKTFATYAKSVFQGRGGPVVLNPGGLVAAGSESLFDIADSIVQMETCYTTAEGATNPDGKPRCPKGRYVPFTKASLDTLGSNAANIAKSSVLVHDFYDSWNPYQPAPLSTLEEDVKAIVNKGVHSFYISQQEWQGGFMSEPASISNIARLAAAAQDL</sequence>
<dbReference type="EMBL" id="SKBQ01000018">
    <property type="protein sequence ID" value="TPX16299.1"/>
    <property type="molecule type" value="Genomic_DNA"/>
</dbReference>
<gene>
    <name evidence="2" type="ORF">E0L32_003948</name>
</gene>
<dbReference type="GeneID" id="41971395"/>
<dbReference type="AlphaFoldDB" id="A0A507BG65"/>
<evidence type="ECO:0000313" key="2">
    <source>
        <dbReference type="EMBL" id="TPX16299.1"/>
    </source>
</evidence>
<dbReference type="PANTHER" id="PTHR35040">
    <property type="match status" value="1"/>
</dbReference>
<evidence type="ECO:0000313" key="3">
    <source>
        <dbReference type="Proteomes" id="UP000319257"/>
    </source>
</evidence>
<keyword evidence="3" id="KW-1185">Reference proteome</keyword>
<dbReference type="Pfam" id="PF12138">
    <property type="entry name" value="Spherulin4"/>
    <property type="match status" value="1"/>
</dbReference>